<name>A0A923T978_9BACT</name>
<accession>A0A923T978</accession>
<organism evidence="3 4">
    <name type="scientific">Neolewinella lacunae</name>
    <dbReference type="NCBI Taxonomy" id="1517758"/>
    <lineage>
        <taxon>Bacteria</taxon>
        <taxon>Pseudomonadati</taxon>
        <taxon>Bacteroidota</taxon>
        <taxon>Saprospiria</taxon>
        <taxon>Saprospirales</taxon>
        <taxon>Lewinellaceae</taxon>
        <taxon>Neolewinella</taxon>
    </lineage>
</organism>
<comment type="caution">
    <text evidence="3">The sequence shown here is derived from an EMBL/GenBank/DDBJ whole genome shotgun (WGS) entry which is preliminary data.</text>
</comment>
<evidence type="ECO:0000313" key="3">
    <source>
        <dbReference type="EMBL" id="MBC6994768.1"/>
    </source>
</evidence>
<evidence type="ECO:0000256" key="1">
    <source>
        <dbReference type="SAM" id="SignalP"/>
    </source>
</evidence>
<dbReference type="InterPro" id="IPR026444">
    <property type="entry name" value="Secre_tail"/>
</dbReference>
<proteinExistence type="predicted"/>
<sequence>MKRITSTLLTLAFATALYGQTTWTEVPLPATSPGSGQLFELKLAGPNLAYAVGNKIPASGPNEGLIFKYDGASWTEMPNPVVGNGLRISSIAPVNTNDLYILSATRTIHHWDGSSWTDISANLPGYNANENFDNRELRKLLAFASNNVWAFGKFFNTASGSGDWETYAAHYDGTSWSSVSLPQSSTRDGNIAGLVMEVDASGPADIWIATRGYIEGPGLTQLGIWHYNGTAWSFTGETIAAAGNVFLRDVDVVAPNDVWFTGYYSPAAGTLTALYVHFDGSTYTYTEQVLPTTDYQRYCIGALNATNVWAGHQTDGTDFTFFNGTNWTPQSTIITNDTGGGIRDLKRRNSCLWAVGYTGGPTAEPLLLETCLQSLPVELAYFEAVREEKMVRLQWQTDVEINSDYFEVQKSTNGRDWMPVGRVYARINGPGPNQYEQADPSPVVGENFYRLQMLDLDGTSTFSPVVSVVFTLDKGFTVYPNPSTGEFTISMGGNTGELLRVYNLLGALVHSEKIGENYRLDLNHLEAGVYLLKSSREAQLVLIKH</sequence>
<gene>
    <name evidence="3" type="ORF">H9S92_11370</name>
</gene>
<keyword evidence="1" id="KW-0732">Signal</keyword>
<feature type="domain" description="Secretion system C-terminal sorting" evidence="2">
    <location>
        <begin position="478"/>
        <end position="538"/>
    </location>
</feature>
<dbReference type="AlphaFoldDB" id="A0A923T978"/>
<dbReference type="SUPFAM" id="SSF110296">
    <property type="entry name" value="Oligoxyloglucan reducing end-specific cellobiohydrolase"/>
    <property type="match status" value="1"/>
</dbReference>
<dbReference type="Proteomes" id="UP000650081">
    <property type="component" value="Unassembled WGS sequence"/>
</dbReference>
<dbReference type="NCBIfam" id="TIGR04183">
    <property type="entry name" value="Por_Secre_tail"/>
    <property type="match status" value="1"/>
</dbReference>
<keyword evidence="4" id="KW-1185">Reference proteome</keyword>
<feature type="chain" id="PRO_5036952875" evidence="1">
    <location>
        <begin position="20"/>
        <end position="545"/>
    </location>
</feature>
<evidence type="ECO:0000313" key="4">
    <source>
        <dbReference type="Proteomes" id="UP000650081"/>
    </source>
</evidence>
<reference evidence="3" key="1">
    <citation type="submission" date="2020-08" db="EMBL/GenBank/DDBJ databases">
        <title>Lewinella bacteria from marine environments.</title>
        <authorList>
            <person name="Zhong Y."/>
        </authorList>
    </citation>
    <scope>NUCLEOTIDE SEQUENCE</scope>
    <source>
        <strain evidence="3">KCTC 42187</strain>
    </source>
</reference>
<dbReference type="EMBL" id="JACSIT010000104">
    <property type="protein sequence ID" value="MBC6994768.1"/>
    <property type="molecule type" value="Genomic_DNA"/>
</dbReference>
<evidence type="ECO:0000259" key="2">
    <source>
        <dbReference type="Pfam" id="PF18962"/>
    </source>
</evidence>
<dbReference type="Pfam" id="PF18962">
    <property type="entry name" value="Por_Secre_tail"/>
    <property type="match status" value="1"/>
</dbReference>
<feature type="signal peptide" evidence="1">
    <location>
        <begin position="1"/>
        <end position="19"/>
    </location>
</feature>
<dbReference type="RefSeq" id="WP_187466840.1">
    <property type="nucleotide sequence ID" value="NZ_JACSIT010000104.1"/>
</dbReference>
<protein>
    <submittedName>
        <fullName evidence="3">T9SS type A sorting domain-containing protein</fullName>
    </submittedName>
</protein>